<dbReference type="EC" id="6.1.1.19" evidence="11"/>
<evidence type="ECO:0000256" key="10">
    <source>
        <dbReference type="ARBA" id="ARBA00049339"/>
    </source>
</evidence>
<keyword evidence="16" id="KW-1185">Reference proteome</keyword>
<keyword evidence="7 11" id="KW-0067">ATP-binding</keyword>
<dbReference type="GO" id="GO:0005524">
    <property type="term" value="F:ATP binding"/>
    <property type="evidence" value="ECO:0007669"/>
    <property type="project" value="UniProtKB-UniRule"/>
</dbReference>
<comment type="catalytic activity">
    <reaction evidence="10 11">
        <text>tRNA(Arg) + L-arginine + ATP = L-arginyl-tRNA(Arg) + AMP + diphosphate</text>
        <dbReference type="Rhea" id="RHEA:20301"/>
        <dbReference type="Rhea" id="RHEA-COMP:9658"/>
        <dbReference type="Rhea" id="RHEA-COMP:9673"/>
        <dbReference type="ChEBI" id="CHEBI:30616"/>
        <dbReference type="ChEBI" id="CHEBI:32682"/>
        <dbReference type="ChEBI" id="CHEBI:33019"/>
        <dbReference type="ChEBI" id="CHEBI:78442"/>
        <dbReference type="ChEBI" id="CHEBI:78513"/>
        <dbReference type="ChEBI" id="CHEBI:456215"/>
        <dbReference type="EC" id="6.1.1.19"/>
    </reaction>
</comment>
<dbReference type="InterPro" id="IPR009080">
    <property type="entry name" value="tRNAsynth_Ia_anticodon-bd"/>
</dbReference>
<keyword evidence="8 11" id="KW-0648">Protein biosynthesis</keyword>
<dbReference type="Gene3D" id="3.40.50.620">
    <property type="entry name" value="HUPs"/>
    <property type="match status" value="1"/>
</dbReference>
<dbReference type="Proteomes" id="UP000516320">
    <property type="component" value="Chromosome"/>
</dbReference>
<evidence type="ECO:0000259" key="13">
    <source>
        <dbReference type="SMART" id="SM00836"/>
    </source>
</evidence>
<evidence type="ECO:0000256" key="1">
    <source>
        <dbReference type="ARBA" id="ARBA00004496"/>
    </source>
</evidence>
<evidence type="ECO:0000256" key="2">
    <source>
        <dbReference type="ARBA" id="ARBA00005594"/>
    </source>
</evidence>
<evidence type="ECO:0000256" key="6">
    <source>
        <dbReference type="ARBA" id="ARBA00022741"/>
    </source>
</evidence>
<dbReference type="RefSeq" id="WP_187975494.1">
    <property type="nucleotide sequence ID" value="NZ_CP046884.1"/>
</dbReference>
<keyword evidence="4 11" id="KW-0963">Cytoplasm</keyword>
<keyword evidence="6 11" id="KW-0547">Nucleotide-binding</keyword>
<dbReference type="EMBL" id="CP046884">
    <property type="protein sequence ID" value="QNQ90034.1"/>
    <property type="molecule type" value="Genomic_DNA"/>
</dbReference>
<dbReference type="KEGG" id="cpoy:GP475_04795"/>
<dbReference type="InterPro" id="IPR036695">
    <property type="entry name" value="Arg-tRNA-synth_N_sf"/>
</dbReference>
<comment type="subunit">
    <text evidence="3 11">Monomer.</text>
</comment>
<dbReference type="FunFam" id="1.10.730.10:FF:000008">
    <property type="entry name" value="Arginine--tRNA ligase"/>
    <property type="match status" value="1"/>
</dbReference>
<dbReference type="Pfam" id="PF03485">
    <property type="entry name" value="Arg_tRNA_synt_N"/>
    <property type="match status" value="1"/>
</dbReference>
<evidence type="ECO:0000256" key="11">
    <source>
        <dbReference type="HAMAP-Rule" id="MF_00123"/>
    </source>
</evidence>
<dbReference type="PANTHER" id="PTHR11956:SF5">
    <property type="entry name" value="ARGININE--TRNA LIGASE, CYTOPLASMIC"/>
    <property type="match status" value="1"/>
</dbReference>
<dbReference type="PANTHER" id="PTHR11956">
    <property type="entry name" value="ARGINYL-TRNA SYNTHETASE"/>
    <property type="match status" value="1"/>
</dbReference>
<dbReference type="InterPro" id="IPR008909">
    <property type="entry name" value="DALR_anticod-bd"/>
</dbReference>
<dbReference type="Gene3D" id="3.30.1360.70">
    <property type="entry name" value="Arginyl tRNA synthetase N-terminal domain"/>
    <property type="match status" value="1"/>
</dbReference>
<evidence type="ECO:0000256" key="3">
    <source>
        <dbReference type="ARBA" id="ARBA00011245"/>
    </source>
</evidence>
<dbReference type="NCBIfam" id="TIGR00456">
    <property type="entry name" value="argS"/>
    <property type="match status" value="1"/>
</dbReference>
<dbReference type="Pfam" id="PF05746">
    <property type="entry name" value="DALR_1"/>
    <property type="match status" value="1"/>
</dbReference>
<keyword evidence="5 11" id="KW-0436">Ligase</keyword>
<dbReference type="FunFam" id="3.40.50.620:FF:000062">
    <property type="entry name" value="Arginine--tRNA ligase"/>
    <property type="match status" value="1"/>
</dbReference>
<dbReference type="InterPro" id="IPR035684">
    <property type="entry name" value="ArgRS_core"/>
</dbReference>
<dbReference type="InterPro" id="IPR001278">
    <property type="entry name" value="Arg-tRNA-ligase"/>
</dbReference>
<dbReference type="GO" id="GO:0004814">
    <property type="term" value="F:arginine-tRNA ligase activity"/>
    <property type="evidence" value="ECO:0007669"/>
    <property type="project" value="UniProtKB-UniRule"/>
</dbReference>
<evidence type="ECO:0000313" key="16">
    <source>
        <dbReference type="Proteomes" id="UP000516320"/>
    </source>
</evidence>
<feature type="domain" description="DALR anticodon binding" evidence="13">
    <location>
        <begin position="432"/>
        <end position="553"/>
    </location>
</feature>
<dbReference type="Pfam" id="PF00750">
    <property type="entry name" value="tRNA-synt_1d"/>
    <property type="match status" value="1"/>
</dbReference>
<dbReference type="SUPFAM" id="SSF55190">
    <property type="entry name" value="Arginyl-tRNA synthetase (ArgRS), N-terminal 'additional' domain"/>
    <property type="match status" value="1"/>
</dbReference>
<evidence type="ECO:0000259" key="14">
    <source>
        <dbReference type="SMART" id="SM01016"/>
    </source>
</evidence>
<dbReference type="PRINTS" id="PR01038">
    <property type="entry name" value="TRNASYNTHARG"/>
</dbReference>
<feature type="short sequence motif" description="'HIGH' region" evidence="11">
    <location>
        <begin position="130"/>
        <end position="140"/>
    </location>
</feature>
<dbReference type="PROSITE" id="PS00178">
    <property type="entry name" value="AA_TRNA_LIGASE_I"/>
    <property type="match status" value="1"/>
</dbReference>
<protein>
    <recommendedName>
        <fullName evidence="11">Arginine--tRNA ligase</fullName>
        <ecNumber evidence="11">6.1.1.19</ecNumber>
    </recommendedName>
    <alternativeName>
        <fullName evidence="11">Arginyl-tRNA synthetase</fullName>
        <shortName evidence="11">ArgRS</shortName>
    </alternativeName>
</protein>
<feature type="domain" description="Arginyl tRNA synthetase N-terminal" evidence="14">
    <location>
        <begin position="4"/>
        <end position="93"/>
    </location>
</feature>
<dbReference type="InterPro" id="IPR001412">
    <property type="entry name" value="aa-tRNA-synth_I_CS"/>
</dbReference>
<evidence type="ECO:0000313" key="15">
    <source>
        <dbReference type="EMBL" id="QNQ90034.1"/>
    </source>
</evidence>
<dbReference type="SMART" id="SM00836">
    <property type="entry name" value="DALR_1"/>
    <property type="match status" value="1"/>
</dbReference>
<dbReference type="SUPFAM" id="SSF52374">
    <property type="entry name" value="Nucleotidylyl transferase"/>
    <property type="match status" value="1"/>
</dbReference>
<name>A0A7H0SNA9_9CORY</name>
<dbReference type="AlphaFoldDB" id="A0A7H0SNA9"/>
<accession>A0A7H0SNA9</accession>
<dbReference type="InterPro" id="IPR014729">
    <property type="entry name" value="Rossmann-like_a/b/a_fold"/>
</dbReference>
<dbReference type="HAMAP" id="MF_00123">
    <property type="entry name" value="Arg_tRNA_synth"/>
    <property type="match status" value="1"/>
</dbReference>
<evidence type="ECO:0000256" key="9">
    <source>
        <dbReference type="ARBA" id="ARBA00023146"/>
    </source>
</evidence>
<evidence type="ECO:0000256" key="8">
    <source>
        <dbReference type="ARBA" id="ARBA00022917"/>
    </source>
</evidence>
<evidence type="ECO:0000256" key="12">
    <source>
        <dbReference type="RuleBase" id="RU363038"/>
    </source>
</evidence>
<organism evidence="15 16">
    <name type="scientific">Corynebacterium poyangense</name>
    <dbReference type="NCBI Taxonomy" id="2684405"/>
    <lineage>
        <taxon>Bacteria</taxon>
        <taxon>Bacillati</taxon>
        <taxon>Actinomycetota</taxon>
        <taxon>Actinomycetes</taxon>
        <taxon>Mycobacteriales</taxon>
        <taxon>Corynebacteriaceae</taxon>
        <taxon>Corynebacterium</taxon>
    </lineage>
</organism>
<dbReference type="SUPFAM" id="SSF47323">
    <property type="entry name" value="Anticodon-binding domain of a subclass of class I aminoacyl-tRNA synthetases"/>
    <property type="match status" value="1"/>
</dbReference>
<dbReference type="InterPro" id="IPR005148">
    <property type="entry name" value="Arg-tRNA-synth_N"/>
</dbReference>
<sequence>MTPANLADLIKGIATTVLTDRGLDVSVLPGKITVERPRNPEHGDYATNVALQCAKKVGQNPRDLAQWIADALAEHEAITEASVAGPGFLNIRLAAAAQGVVARNILAAGDRYGHCDIYQGQSWNLEFVSANPTGPIHLGGTRWAAFGDSLGRILTAAGAQVTREYYFNDHGTQIDRFVASVLARARSEEVPEDGYGGDYIQDIATKVLELQPDLLDSEKYSEDQIKENVRRIGVDLMFSHIKESLHEFGTDFDVFFHENSLFESGAVDKAIATLKENGNLYNHDGAWWLRSSNFGDDKDRVVIKRDGNAAYIAGDIAYLVDKFERGFDLAIYMLGADHHGYIARLKAAAQALGYDAGRVEVLIGQMVNLVRDGQVVRMSKRAGTVITLDDLVEAIGVDAARYALVRSSADSSLDIDLGLWASQSNDNPVYYVQYGHARLCSLARKAESVGISAENPDFGLLTHEKEGDLIRTLGEFPSVVQTAATLREPHRIARYAEELAGVFHRFYDSCQILPKSGEEEQPVHHARLALAAATRQTLSNALGLLGVNAPERM</sequence>
<comment type="subcellular location">
    <subcellularLocation>
        <location evidence="1 11">Cytoplasm</location>
    </subcellularLocation>
</comment>
<reference evidence="15 16" key="1">
    <citation type="submission" date="2019-12" db="EMBL/GenBank/DDBJ databases">
        <title>Corynebacterium sp. nov., isolated from feces of the Anser Albifrons in China.</title>
        <authorList>
            <person name="Liu Q."/>
        </authorList>
    </citation>
    <scope>NUCLEOTIDE SEQUENCE [LARGE SCALE GENOMIC DNA]</scope>
    <source>
        <strain evidence="15 16">4H37-19</strain>
    </source>
</reference>
<evidence type="ECO:0000256" key="7">
    <source>
        <dbReference type="ARBA" id="ARBA00022840"/>
    </source>
</evidence>
<dbReference type="GO" id="GO:0005737">
    <property type="term" value="C:cytoplasm"/>
    <property type="evidence" value="ECO:0007669"/>
    <property type="project" value="UniProtKB-SubCell"/>
</dbReference>
<gene>
    <name evidence="11" type="primary">argS</name>
    <name evidence="15" type="ORF">GP475_04795</name>
</gene>
<dbReference type="GO" id="GO:0006420">
    <property type="term" value="P:arginyl-tRNA aminoacylation"/>
    <property type="evidence" value="ECO:0007669"/>
    <property type="project" value="UniProtKB-UniRule"/>
</dbReference>
<dbReference type="SMART" id="SM01016">
    <property type="entry name" value="Arg_tRNA_synt_N"/>
    <property type="match status" value="1"/>
</dbReference>
<dbReference type="CDD" id="cd00671">
    <property type="entry name" value="ArgRS_core"/>
    <property type="match status" value="1"/>
</dbReference>
<keyword evidence="9 11" id="KW-0030">Aminoacyl-tRNA synthetase</keyword>
<dbReference type="Gene3D" id="1.10.730.10">
    <property type="entry name" value="Isoleucyl-tRNA Synthetase, Domain 1"/>
    <property type="match status" value="1"/>
</dbReference>
<evidence type="ECO:0000256" key="5">
    <source>
        <dbReference type="ARBA" id="ARBA00022598"/>
    </source>
</evidence>
<evidence type="ECO:0000256" key="4">
    <source>
        <dbReference type="ARBA" id="ARBA00022490"/>
    </source>
</evidence>
<proteinExistence type="inferred from homology"/>
<comment type="similarity">
    <text evidence="2 11 12">Belongs to the class-I aminoacyl-tRNA synthetase family.</text>
</comment>